<dbReference type="AlphaFoldDB" id="A0A2H0BUE1"/>
<protein>
    <submittedName>
        <fullName evidence="1">Uncharacterized protein</fullName>
    </submittedName>
</protein>
<comment type="caution">
    <text evidence="1">The sequence shown here is derived from an EMBL/GenBank/DDBJ whole genome shotgun (WGS) entry which is preliminary data.</text>
</comment>
<evidence type="ECO:0000313" key="2">
    <source>
        <dbReference type="Proteomes" id="UP000231246"/>
    </source>
</evidence>
<organism evidence="1 2">
    <name type="scientific">Candidatus Roizmanbacteria bacterium CG22_combo_CG10-13_8_21_14_all_38_20</name>
    <dbReference type="NCBI Taxonomy" id="1974862"/>
    <lineage>
        <taxon>Bacteria</taxon>
        <taxon>Candidatus Roizmaniibacteriota</taxon>
    </lineage>
</organism>
<proteinExistence type="predicted"/>
<reference evidence="1 2" key="1">
    <citation type="submission" date="2017-09" db="EMBL/GenBank/DDBJ databases">
        <title>Depth-based differentiation of microbial function through sediment-hosted aquifers and enrichment of novel symbionts in the deep terrestrial subsurface.</title>
        <authorList>
            <person name="Probst A.J."/>
            <person name="Ladd B."/>
            <person name="Jarett J.K."/>
            <person name="Geller-Mcgrath D.E."/>
            <person name="Sieber C.M."/>
            <person name="Emerson J.B."/>
            <person name="Anantharaman K."/>
            <person name="Thomas B.C."/>
            <person name="Malmstrom R."/>
            <person name="Stieglmeier M."/>
            <person name="Klingl A."/>
            <person name="Woyke T."/>
            <person name="Ryan C.M."/>
            <person name="Banfield J.F."/>
        </authorList>
    </citation>
    <scope>NUCLEOTIDE SEQUENCE [LARGE SCALE GENOMIC DNA]</scope>
    <source>
        <strain evidence="1">CG22_combo_CG10-13_8_21_14_all_38_20</strain>
    </source>
</reference>
<name>A0A2H0BUE1_9BACT</name>
<evidence type="ECO:0000313" key="1">
    <source>
        <dbReference type="EMBL" id="PIP61282.1"/>
    </source>
</evidence>
<sequence length="434" mass="48740">MSEYEMREGDILFTGLDTDESVREAVPYLYTLTQEVIQNQRTITAGESRLSSSEKVTAEDVEYALDITLSFRSSENSATEANYAGIVNATNFILFNEYYNPEQKNPYDPGSGLKDVFEEEASLEAQKVAKELWAYEQREILKEKIEQLVVGSKVELGVRGGLAAGKTTFLDTIAASLNLAAINGGPRGSEPEDVEVWYPDIETHNHYRYNRASTRGEEATLGNEQVQLFAKTPKGLRNVTVHSTGGHIRADDLRGEEPQAWAYFLDYELMSQVSELGQQVDLEQVLCNCETLRETALSLVDKYNAQHAGTAPTVGVLSKLPVGVEVMEVLDMVNRAYRKILEIAETIDTTHDWELLEHNFVLPDSVDIYKLTDEWLPIRNDHPSYTGSMEVLNRLMELGLKQKPESENLVKPVRFGEGDDEATVHYLEVLQDNS</sequence>
<dbReference type="Proteomes" id="UP000231246">
    <property type="component" value="Unassembled WGS sequence"/>
</dbReference>
<accession>A0A2H0BUE1</accession>
<dbReference type="EMBL" id="PCTA01000030">
    <property type="protein sequence ID" value="PIP61282.1"/>
    <property type="molecule type" value="Genomic_DNA"/>
</dbReference>
<gene>
    <name evidence="1" type="ORF">COW99_04690</name>
</gene>